<gene>
    <name evidence="2" type="ORF">EAE97_004774</name>
</gene>
<evidence type="ECO:0008006" key="4">
    <source>
        <dbReference type="Google" id="ProtNLM"/>
    </source>
</evidence>
<protein>
    <recommendedName>
        <fullName evidence="4">Prion-inhibition and propagation HeLo domain-containing protein</fullName>
    </recommendedName>
</protein>
<evidence type="ECO:0000256" key="1">
    <source>
        <dbReference type="SAM" id="SignalP"/>
    </source>
</evidence>
<comment type="caution">
    <text evidence="2">The sequence shown here is derived from an EMBL/GenBank/DDBJ whole genome shotgun (WGS) entry which is preliminary data.</text>
</comment>
<dbReference type="AlphaFoldDB" id="A0A9P5ISL4"/>
<name>A0A9P5ISL4_9HELO</name>
<sequence>MQSRISNIVLRLIVLHFAISVRWIETSLSRRYDVIAEIQSLWPEIKEIRWEAIRQIKKGLVDLQAELEYRLVRTVLAEGGHMFRYHKDIEERPPKALLV</sequence>
<reference evidence="2 3" key="1">
    <citation type="journal article" date="2020" name="Genome Biol. Evol.">
        <title>Comparative genomics of Sclerotiniaceae.</title>
        <authorList>
            <person name="Valero Jimenez C.A."/>
            <person name="Steentjes M."/>
            <person name="Scholten O.E."/>
            <person name="Van Kan J.A.L."/>
        </authorList>
    </citation>
    <scope>NUCLEOTIDE SEQUENCE [LARGE SCALE GENOMIC DNA]</scope>
    <source>
        <strain evidence="2 3">MUCL 94</strain>
    </source>
</reference>
<dbReference type="GeneID" id="62148363"/>
<proteinExistence type="predicted"/>
<evidence type="ECO:0000313" key="2">
    <source>
        <dbReference type="EMBL" id="KAF7945736.1"/>
    </source>
</evidence>
<dbReference type="RefSeq" id="XP_038733643.1">
    <property type="nucleotide sequence ID" value="XM_038875286.1"/>
</dbReference>
<organism evidence="2 3">
    <name type="scientific">Botrytis byssoidea</name>
    <dbReference type="NCBI Taxonomy" id="139641"/>
    <lineage>
        <taxon>Eukaryota</taxon>
        <taxon>Fungi</taxon>
        <taxon>Dikarya</taxon>
        <taxon>Ascomycota</taxon>
        <taxon>Pezizomycotina</taxon>
        <taxon>Leotiomycetes</taxon>
        <taxon>Helotiales</taxon>
        <taxon>Sclerotiniaceae</taxon>
        <taxon>Botrytis</taxon>
    </lineage>
</organism>
<accession>A0A9P5ISL4</accession>
<feature type="chain" id="PRO_5040127629" description="Prion-inhibition and propagation HeLo domain-containing protein" evidence="1">
    <location>
        <begin position="24"/>
        <end position="99"/>
    </location>
</feature>
<feature type="signal peptide" evidence="1">
    <location>
        <begin position="1"/>
        <end position="23"/>
    </location>
</feature>
<keyword evidence="1" id="KW-0732">Signal</keyword>
<evidence type="ECO:0000313" key="3">
    <source>
        <dbReference type="Proteomes" id="UP000710849"/>
    </source>
</evidence>
<keyword evidence="3" id="KW-1185">Reference proteome</keyword>
<dbReference type="EMBL" id="RCSW01000008">
    <property type="protein sequence ID" value="KAF7945736.1"/>
    <property type="molecule type" value="Genomic_DNA"/>
</dbReference>
<dbReference type="Proteomes" id="UP000710849">
    <property type="component" value="Unassembled WGS sequence"/>
</dbReference>